<dbReference type="InterPro" id="IPR000835">
    <property type="entry name" value="HTH_MarR-typ"/>
</dbReference>
<accession>A0ABR6BQB0</accession>
<dbReference type="InterPro" id="IPR036390">
    <property type="entry name" value="WH_DNA-bd_sf"/>
</dbReference>
<dbReference type="PANTHER" id="PTHR33164:SF99">
    <property type="entry name" value="MARR FAMILY REGULATORY PROTEIN"/>
    <property type="match status" value="1"/>
</dbReference>
<dbReference type="Proteomes" id="UP000517916">
    <property type="component" value="Unassembled WGS sequence"/>
</dbReference>
<proteinExistence type="predicted"/>
<evidence type="ECO:0000313" key="2">
    <source>
        <dbReference type="EMBL" id="MBA8929060.1"/>
    </source>
</evidence>
<dbReference type="InterPro" id="IPR039422">
    <property type="entry name" value="MarR/SlyA-like"/>
</dbReference>
<dbReference type="PANTHER" id="PTHR33164">
    <property type="entry name" value="TRANSCRIPTIONAL REGULATOR, MARR FAMILY"/>
    <property type="match status" value="1"/>
</dbReference>
<dbReference type="Pfam" id="PF01047">
    <property type="entry name" value="MarR"/>
    <property type="match status" value="1"/>
</dbReference>
<sequence length="159" mass="17884">MTAGQAEPRWLDEGEMAAWRAYRVASILLEGQLHRELADTNDITLADYEVLVRLSERPDKRMRMSQLAIEVASSKSRVSHQIARMERAGLVSRNECPSDGRGVFAALTDLGMAKLREAAPTHVRGVRSHIVDMLSPEEQQVLAQVFERLNAHLRQVNPE</sequence>
<feature type="domain" description="HTH marR-type" evidence="1">
    <location>
        <begin position="15"/>
        <end position="151"/>
    </location>
</feature>
<dbReference type="PROSITE" id="PS50995">
    <property type="entry name" value="HTH_MARR_2"/>
    <property type="match status" value="1"/>
</dbReference>
<protein>
    <submittedName>
        <fullName evidence="2">DNA-binding MarR family transcriptional regulator</fullName>
    </submittedName>
</protein>
<evidence type="ECO:0000313" key="3">
    <source>
        <dbReference type="Proteomes" id="UP000517916"/>
    </source>
</evidence>
<evidence type="ECO:0000259" key="1">
    <source>
        <dbReference type="PROSITE" id="PS50995"/>
    </source>
</evidence>
<keyword evidence="2" id="KW-0238">DNA-binding</keyword>
<organism evidence="2 3">
    <name type="scientific">Kutzneria viridogrisea</name>
    <dbReference type="NCBI Taxonomy" id="47990"/>
    <lineage>
        <taxon>Bacteria</taxon>
        <taxon>Bacillati</taxon>
        <taxon>Actinomycetota</taxon>
        <taxon>Actinomycetes</taxon>
        <taxon>Pseudonocardiales</taxon>
        <taxon>Pseudonocardiaceae</taxon>
        <taxon>Kutzneria</taxon>
    </lineage>
</organism>
<dbReference type="Gene3D" id="1.10.10.10">
    <property type="entry name" value="Winged helix-like DNA-binding domain superfamily/Winged helix DNA-binding domain"/>
    <property type="match status" value="1"/>
</dbReference>
<dbReference type="SMART" id="SM00347">
    <property type="entry name" value="HTH_MARR"/>
    <property type="match status" value="1"/>
</dbReference>
<gene>
    <name evidence="2" type="ORF">BC739_006278</name>
</gene>
<comment type="caution">
    <text evidence="2">The sequence shown here is derived from an EMBL/GenBank/DDBJ whole genome shotgun (WGS) entry which is preliminary data.</text>
</comment>
<dbReference type="EMBL" id="JACJID010000005">
    <property type="protein sequence ID" value="MBA8929060.1"/>
    <property type="molecule type" value="Genomic_DNA"/>
</dbReference>
<dbReference type="GO" id="GO:0003677">
    <property type="term" value="F:DNA binding"/>
    <property type="evidence" value="ECO:0007669"/>
    <property type="project" value="UniProtKB-KW"/>
</dbReference>
<keyword evidence="3" id="KW-1185">Reference proteome</keyword>
<reference evidence="2 3" key="1">
    <citation type="submission" date="2020-08" db="EMBL/GenBank/DDBJ databases">
        <title>Genomic Encyclopedia of Archaeal and Bacterial Type Strains, Phase II (KMG-II): from individual species to whole genera.</title>
        <authorList>
            <person name="Goeker M."/>
        </authorList>
    </citation>
    <scope>NUCLEOTIDE SEQUENCE [LARGE SCALE GENOMIC DNA]</scope>
    <source>
        <strain evidence="2 3">DSM 43850</strain>
    </source>
</reference>
<dbReference type="InterPro" id="IPR036388">
    <property type="entry name" value="WH-like_DNA-bd_sf"/>
</dbReference>
<name>A0ABR6BQB0_9PSEU</name>
<dbReference type="SUPFAM" id="SSF46785">
    <property type="entry name" value="Winged helix' DNA-binding domain"/>
    <property type="match status" value="1"/>
</dbReference>